<evidence type="ECO:0000313" key="2">
    <source>
        <dbReference type="EMBL" id="HFI90966.1"/>
    </source>
</evidence>
<dbReference type="AlphaFoldDB" id="A0A7V2ZJB5"/>
<comment type="caution">
    <text evidence="2">The sequence shown here is derived from an EMBL/GenBank/DDBJ whole genome shotgun (WGS) entry which is preliminary data.</text>
</comment>
<name>A0A7V2ZJB5_9BACT</name>
<dbReference type="InterPro" id="IPR026444">
    <property type="entry name" value="Secre_tail"/>
</dbReference>
<dbReference type="NCBIfam" id="TIGR04183">
    <property type="entry name" value="Por_Secre_tail"/>
    <property type="match status" value="1"/>
</dbReference>
<proteinExistence type="predicted"/>
<sequence>MTTESSKEIPTEYKLFDNYPNPFNPTTVIRWQSPVGSHTTLKVYDILGNEAATLVDEYREAGRYKVEFDASKLASGVYIYKLTAGSFTSSKKMMVIK</sequence>
<dbReference type="Pfam" id="PF18962">
    <property type="entry name" value="Por_Secre_tail"/>
    <property type="match status" value="1"/>
</dbReference>
<organism evidence="2">
    <name type="scientific">Ignavibacterium album</name>
    <dbReference type="NCBI Taxonomy" id="591197"/>
    <lineage>
        <taxon>Bacteria</taxon>
        <taxon>Pseudomonadati</taxon>
        <taxon>Ignavibacteriota</taxon>
        <taxon>Ignavibacteria</taxon>
        <taxon>Ignavibacteriales</taxon>
        <taxon>Ignavibacteriaceae</taxon>
        <taxon>Ignavibacterium</taxon>
    </lineage>
</organism>
<feature type="domain" description="Secretion system C-terminal sorting" evidence="1">
    <location>
        <begin position="19"/>
        <end position="95"/>
    </location>
</feature>
<dbReference type="Gene3D" id="2.60.40.4070">
    <property type="match status" value="1"/>
</dbReference>
<evidence type="ECO:0000259" key="1">
    <source>
        <dbReference type="Pfam" id="PF18962"/>
    </source>
</evidence>
<reference evidence="2" key="1">
    <citation type="journal article" date="2020" name="mSystems">
        <title>Genome- and Community-Level Interaction Insights into Carbon Utilization and Element Cycling Functions of Hydrothermarchaeota in Hydrothermal Sediment.</title>
        <authorList>
            <person name="Zhou Z."/>
            <person name="Liu Y."/>
            <person name="Xu W."/>
            <person name="Pan J."/>
            <person name="Luo Z.H."/>
            <person name="Li M."/>
        </authorList>
    </citation>
    <scope>NUCLEOTIDE SEQUENCE [LARGE SCALE GENOMIC DNA]</scope>
    <source>
        <strain evidence="2">SpSt-479</strain>
    </source>
</reference>
<protein>
    <submittedName>
        <fullName evidence="2">T9SS type A sorting domain-containing protein</fullName>
    </submittedName>
</protein>
<gene>
    <name evidence="2" type="ORF">ENS31_05455</name>
</gene>
<dbReference type="EMBL" id="DSUJ01000008">
    <property type="protein sequence ID" value="HFI90966.1"/>
    <property type="molecule type" value="Genomic_DNA"/>
</dbReference>
<accession>A0A7V2ZJB5</accession>